<accession>A0A564TFE8</accession>
<sequence length="259" mass="29887">MIRKYRKPVHIAMNSLYYIPEQYEEIADIVKQCMKIGFDSFILADPALILYLRQKGISCKIHLSGEVGEMNREAIKVFQKMEIGRIIFHRKNTVASMRQMIEAVNAEKLEFEAFALNELCQFTGAFCNSLHCDEMGYLCRTTYWGDAEMEERMEQVRKRTLEIEEQQEQQYLCGKSGCALCALPQLEAAGITHLKLVGRGNYVEDMIRDIRNLKAALGVLEENQREEKETGRYIDQLNKKIFDGQPCGNNCIYNPGQFL</sequence>
<evidence type="ECO:0000313" key="5">
    <source>
        <dbReference type="EMBL" id="VUX06090.1"/>
    </source>
</evidence>
<proteinExistence type="inferred from homology"/>
<organism evidence="5 6">
    <name type="scientific">[Ruminococcus] torques</name>
    <dbReference type="NCBI Taxonomy" id="33039"/>
    <lineage>
        <taxon>Bacteria</taxon>
        <taxon>Bacillati</taxon>
        <taxon>Bacillota</taxon>
        <taxon>Clostridia</taxon>
        <taxon>Lachnospirales</taxon>
        <taxon>Lachnospiraceae</taxon>
        <taxon>Mediterraneibacter</taxon>
    </lineage>
</organism>
<keyword evidence="4" id="KW-0175">Coiled coil</keyword>
<keyword evidence="2 5" id="KW-0378">Hydrolase</keyword>
<feature type="coiled-coil region" evidence="4">
    <location>
        <begin position="203"/>
        <end position="230"/>
    </location>
</feature>
<evidence type="ECO:0000313" key="6">
    <source>
        <dbReference type="Proteomes" id="UP000363661"/>
    </source>
</evidence>
<dbReference type="AlphaFoldDB" id="A0A564TFE8"/>
<comment type="similarity">
    <text evidence="3">Belongs to the peptidase U32 family.</text>
</comment>
<evidence type="ECO:0000256" key="2">
    <source>
        <dbReference type="ARBA" id="ARBA00022801"/>
    </source>
</evidence>
<gene>
    <name evidence="5" type="primary">yhbU_3</name>
    <name evidence="5" type="ORF">RTSSTS7063_01254</name>
</gene>
<dbReference type="Proteomes" id="UP000363661">
    <property type="component" value="Unassembled WGS sequence"/>
</dbReference>
<evidence type="ECO:0000256" key="4">
    <source>
        <dbReference type="SAM" id="Coils"/>
    </source>
</evidence>
<evidence type="ECO:0000256" key="3">
    <source>
        <dbReference type="ARBA" id="ARBA00038374"/>
    </source>
</evidence>
<dbReference type="Pfam" id="PF01136">
    <property type="entry name" value="Peptidase_U32"/>
    <property type="match status" value="1"/>
</dbReference>
<keyword evidence="6" id="KW-1185">Reference proteome</keyword>
<dbReference type="EC" id="3.4.-.-" evidence="5"/>
<evidence type="ECO:0000256" key="1">
    <source>
        <dbReference type="ARBA" id="ARBA00022670"/>
    </source>
</evidence>
<reference evidence="5 6" key="1">
    <citation type="submission" date="2019-07" db="EMBL/GenBank/DDBJ databases">
        <authorList>
            <person name="Hibberd C M."/>
            <person name="Gehrig L. J."/>
            <person name="Chang H.-W."/>
            <person name="Venkatesh S."/>
        </authorList>
    </citation>
    <scope>NUCLEOTIDE SEQUENCE [LARGE SCALE GENOMIC DNA]</scope>
    <source>
        <strain evidence="5">Ruminococcus_torques_SSTS_Bg7063</strain>
    </source>
</reference>
<dbReference type="PANTHER" id="PTHR30217:SF6">
    <property type="entry name" value="TRNA HYDROXYLATION PROTEIN P"/>
    <property type="match status" value="1"/>
</dbReference>
<dbReference type="PANTHER" id="PTHR30217">
    <property type="entry name" value="PEPTIDASE U32 FAMILY"/>
    <property type="match status" value="1"/>
</dbReference>
<dbReference type="GO" id="GO:0008233">
    <property type="term" value="F:peptidase activity"/>
    <property type="evidence" value="ECO:0007669"/>
    <property type="project" value="UniProtKB-KW"/>
</dbReference>
<dbReference type="GO" id="GO:0006508">
    <property type="term" value="P:proteolysis"/>
    <property type="evidence" value="ECO:0007669"/>
    <property type="project" value="UniProtKB-KW"/>
</dbReference>
<dbReference type="EMBL" id="CABHNA010000049">
    <property type="protein sequence ID" value="VUX06090.1"/>
    <property type="molecule type" value="Genomic_DNA"/>
</dbReference>
<dbReference type="InterPro" id="IPR051454">
    <property type="entry name" value="RNA/ubiquinone_mod_enzymes"/>
</dbReference>
<name>A0A564TFE8_9FIRM</name>
<dbReference type="InterPro" id="IPR001539">
    <property type="entry name" value="Peptidase_U32"/>
</dbReference>
<protein>
    <submittedName>
        <fullName evidence="5">Putative protease YhbU</fullName>
        <ecNumber evidence="5">3.4.-.-</ecNumber>
    </submittedName>
</protein>
<keyword evidence="1 5" id="KW-0645">Protease</keyword>